<accession>A0A1I0RX04</accession>
<organism evidence="6 7">
    <name type="scientific">Cognatiyoonia koreensis</name>
    <dbReference type="NCBI Taxonomy" id="364200"/>
    <lineage>
        <taxon>Bacteria</taxon>
        <taxon>Pseudomonadati</taxon>
        <taxon>Pseudomonadota</taxon>
        <taxon>Alphaproteobacteria</taxon>
        <taxon>Rhodobacterales</taxon>
        <taxon>Paracoccaceae</taxon>
        <taxon>Cognatiyoonia</taxon>
    </lineage>
</organism>
<name>A0A1I0RX04_9RHOB</name>
<evidence type="ECO:0000256" key="3">
    <source>
        <dbReference type="ARBA" id="ARBA00023163"/>
    </source>
</evidence>
<protein>
    <recommendedName>
        <fullName evidence="4">HTH-type transcriptional regulator</fullName>
    </recommendedName>
</protein>
<dbReference type="PIRSF" id="PIRSF006707">
    <property type="entry name" value="MJ1563"/>
    <property type="match status" value="1"/>
</dbReference>
<evidence type="ECO:0000313" key="7">
    <source>
        <dbReference type="Proteomes" id="UP000199167"/>
    </source>
</evidence>
<dbReference type="InterPro" id="IPR036388">
    <property type="entry name" value="WH-like_DNA-bd_sf"/>
</dbReference>
<keyword evidence="3 4" id="KW-0804">Transcription</keyword>
<dbReference type="SUPFAM" id="SSF46785">
    <property type="entry name" value="Winged helix' DNA-binding domain"/>
    <property type="match status" value="1"/>
</dbReference>
<keyword evidence="1 4" id="KW-0805">Transcription regulation</keyword>
<dbReference type="EMBL" id="FOIZ01000002">
    <property type="protein sequence ID" value="SEW46053.1"/>
    <property type="molecule type" value="Genomic_DNA"/>
</dbReference>
<dbReference type="InterPro" id="IPR052362">
    <property type="entry name" value="HTH-GbsR_regulator"/>
</dbReference>
<sequence length="204" mass="23190">MTEHVSLDFPSVVSDVSVMTEIIDIHDSSAKAQFILYWGDMGSQWGVNRSVAQIHALLFLSIKPMNAEQITDELGIARSNVSNSLKELVGWKLIRRVPIRGDRREHFEAEADVWEMAMRIAQGRKEREIDPARTAIEACVTKAESEPGLDPEVLRRLKDMQDFLNTADKWYSQMLGVPKKQLNMLMKMGDKVFSVLRLTGKKSE</sequence>
<dbReference type="Gene3D" id="1.10.10.10">
    <property type="entry name" value="Winged helix-like DNA-binding domain superfamily/Winged helix DNA-binding domain"/>
    <property type="match status" value="1"/>
</dbReference>
<dbReference type="InterPro" id="IPR036390">
    <property type="entry name" value="WH_DNA-bd_sf"/>
</dbReference>
<dbReference type="GO" id="GO:0003700">
    <property type="term" value="F:DNA-binding transcription factor activity"/>
    <property type="evidence" value="ECO:0007669"/>
    <property type="project" value="InterPro"/>
</dbReference>
<dbReference type="STRING" id="364200.SAMN04488515_3437"/>
<gene>
    <name evidence="6" type="ORF">SAMN04488515_3437</name>
</gene>
<evidence type="ECO:0000259" key="5">
    <source>
        <dbReference type="Pfam" id="PF12802"/>
    </source>
</evidence>
<keyword evidence="2 4" id="KW-0238">DNA-binding</keyword>
<dbReference type="InterPro" id="IPR026282">
    <property type="entry name" value="MJ1563"/>
</dbReference>
<keyword evidence="7" id="KW-1185">Reference proteome</keyword>
<dbReference type="Pfam" id="PF12802">
    <property type="entry name" value="MarR_2"/>
    <property type="match status" value="1"/>
</dbReference>
<evidence type="ECO:0000256" key="1">
    <source>
        <dbReference type="ARBA" id="ARBA00023015"/>
    </source>
</evidence>
<dbReference type="CDD" id="cd00090">
    <property type="entry name" value="HTH_ARSR"/>
    <property type="match status" value="1"/>
</dbReference>
<comment type="similarity">
    <text evidence="4">Belongs to the GbsR family.</text>
</comment>
<dbReference type="PANTHER" id="PTHR38465:SF1">
    <property type="entry name" value="HTH-TYPE TRANSCRIPTIONAL REGULATOR MJ1563-RELATED"/>
    <property type="match status" value="1"/>
</dbReference>
<evidence type="ECO:0000256" key="2">
    <source>
        <dbReference type="ARBA" id="ARBA00023125"/>
    </source>
</evidence>
<dbReference type="PANTHER" id="PTHR38465">
    <property type="entry name" value="HTH-TYPE TRANSCRIPTIONAL REGULATOR MJ1563-RELATED"/>
    <property type="match status" value="1"/>
</dbReference>
<dbReference type="GO" id="GO:0003677">
    <property type="term" value="F:DNA binding"/>
    <property type="evidence" value="ECO:0007669"/>
    <property type="project" value="UniProtKB-UniRule"/>
</dbReference>
<evidence type="ECO:0000313" key="6">
    <source>
        <dbReference type="EMBL" id="SEW46053.1"/>
    </source>
</evidence>
<dbReference type="AlphaFoldDB" id="A0A1I0RX04"/>
<dbReference type="InterPro" id="IPR011991">
    <property type="entry name" value="ArsR-like_HTH"/>
</dbReference>
<evidence type="ECO:0000256" key="4">
    <source>
        <dbReference type="PIRNR" id="PIRNR006707"/>
    </source>
</evidence>
<dbReference type="Proteomes" id="UP000199167">
    <property type="component" value="Unassembled WGS sequence"/>
</dbReference>
<reference evidence="6 7" key="1">
    <citation type="submission" date="2016-10" db="EMBL/GenBank/DDBJ databases">
        <authorList>
            <person name="de Groot N.N."/>
        </authorList>
    </citation>
    <scope>NUCLEOTIDE SEQUENCE [LARGE SCALE GENOMIC DNA]</scope>
    <source>
        <strain evidence="6 7">DSM 17925</strain>
    </source>
</reference>
<dbReference type="InterPro" id="IPR000835">
    <property type="entry name" value="HTH_MarR-typ"/>
</dbReference>
<feature type="domain" description="HTH marR-type" evidence="5">
    <location>
        <begin position="46"/>
        <end position="105"/>
    </location>
</feature>
<proteinExistence type="inferred from homology"/>